<keyword evidence="3" id="KW-1185">Reference proteome</keyword>
<dbReference type="Proteomes" id="UP001412067">
    <property type="component" value="Unassembled WGS sequence"/>
</dbReference>
<organism evidence="2 3">
    <name type="scientific">Platanthera guangdongensis</name>
    <dbReference type="NCBI Taxonomy" id="2320717"/>
    <lineage>
        <taxon>Eukaryota</taxon>
        <taxon>Viridiplantae</taxon>
        <taxon>Streptophyta</taxon>
        <taxon>Embryophyta</taxon>
        <taxon>Tracheophyta</taxon>
        <taxon>Spermatophyta</taxon>
        <taxon>Magnoliopsida</taxon>
        <taxon>Liliopsida</taxon>
        <taxon>Asparagales</taxon>
        <taxon>Orchidaceae</taxon>
        <taxon>Orchidoideae</taxon>
        <taxon>Orchideae</taxon>
        <taxon>Orchidinae</taxon>
        <taxon>Platanthera</taxon>
    </lineage>
</organism>
<accession>A0ABR2MV41</accession>
<protein>
    <submittedName>
        <fullName evidence="2">Uncharacterized protein</fullName>
    </submittedName>
</protein>
<proteinExistence type="predicted"/>
<evidence type="ECO:0000313" key="3">
    <source>
        <dbReference type="Proteomes" id="UP001412067"/>
    </source>
</evidence>
<reference evidence="2 3" key="1">
    <citation type="journal article" date="2022" name="Nat. Plants">
        <title>Genomes of leafy and leafless Platanthera orchids illuminate the evolution of mycoheterotrophy.</title>
        <authorList>
            <person name="Li M.H."/>
            <person name="Liu K.W."/>
            <person name="Li Z."/>
            <person name="Lu H.C."/>
            <person name="Ye Q.L."/>
            <person name="Zhang D."/>
            <person name="Wang J.Y."/>
            <person name="Li Y.F."/>
            <person name="Zhong Z.M."/>
            <person name="Liu X."/>
            <person name="Yu X."/>
            <person name="Liu D.K."/>
            <person name="Tu X.D."/>
            <person name="Liu B."/>
            <person name="Hao Y."/>
            <person name="Liao X.Y."/>
            <person name="Jiang Y.T."/>
            <person name="Sun W.H."/>
            <person name="Chen J."/>
            <person name="Chen Y.Q."/>
            <person name="Ai Y."/>
            <person name="Zhai J.W."/>
            <person name="Wu S.S."/>
            <person name="Zhou Z."/>
            <person name="Hsiao Y.Y."/>
            <person name="Wu W.L."/>
            <person name="Chen Y.Y."/>
            <person name="Lin Y.F."/>
            <person name="Hsu J.L."/>
            <person name="Li C.Y."/>
            <person name="Wang Z.W."/>
            <person name="Zhao X."/>
            <person name="Zhong W.Y."/>
            <person name="Ma X.K."/>
            <person name="Ma L."/>
            <person name="Huang J."/>
            <person name="Chen G.Z."/>
            <person name="Huang M.Z."/>
            <person name="Huang L."/>
            <person name="Peng D.H."/>
            <person name="Luo Y.B."/>
            <person name="Zou S.Q."/>
            <person name="Chen S.P."/>
            <person name="Lan S."/>
            <person name="Tsai W.C."/>
            <person name="Van de Peer Y."/>
            <person name="Liu Z.J."/>
        </authorList>
    </citation>
    <scope>NUCLEOTIDE SEQUENCE [LARGE SCALE GENOMIC DNA]</scope>
    <source>
        <strain evidence="2">Lor288</strain>
    </source>
</reference>
<evidence type="ECO:0000313" key="2">
    <source>
        <dbReference type="EMBL" id="KAK8967732.1"/>
    </source>
</evidence>
<dbReference type="EMBL" id="JBBWWR010000004">
    <property type="protein sequence ID" value="KAK8967732.1"/>
    <property type="molecule type" value="Genomic_DNA"/>
</dbReference>
<evidence type="ECO:0000256" key="1">
    <source>
        <dbReference type="SAM" id="MobiDB-lite"/>
    </source>
</evidence>
<sequence length="147" mass="16756">MADCFLLAQLVRQNWPDFDDTHEWSTSVAQLPDKTAQEPRLFTFLYIQWYCEFHLFHPAEQSSDCCPVRRKLQACRCCIRRCRQSRRCYRPLKSGGSANPLVVKVQHAHRVSDDLHHLGVGLNDGTSLSEEGASEEVPPADLKLTTA</sequence>
<comment type="caution">
    <text evidence="2">The sequence shown here is derived from an EMBL/GenBank/DDBJ whole genome shotgun (WGS) entry which is preliminary data.</text>
</comment>
<name>A0ABR2MV41_9ASPA</name>
<gene>
    <name evidence="2" type="ORF">KSP40_PGU013984</name>
</gene>
<feature type="region of interest" description="Disordered" evidence="1">
    <location>
        <begin position="126"/>
        <end position="147"/>
    </location>
</feature>